<sequence>MTTPSLDTSSLAGIDNMSSMSSGDGATAGAKCKNAPGKSSGSGNGRLRIDNLIDDPTLLSMPSKSPPPPPPPLVDKLLLPLVLPPPAPPVDNLPPPEPETQEDSEPPDLFHSRACPVLSRPHGSFLGMTGSLGIYGQ</sequence>
<accession>A0AAD6ZHW2</accession>
<dbReference type="Proteomes" id="UP001218218">
    <property type="component" value="Unassembled WGS sequence"/>
</dbReference>
<dbReference type="EMBL" id="JARIHO010000047">
    <property type="protein sequence ID" value="KAJ7323202.1"/>
    <property type="molecule type" value="Genomic_DNA"/>
</dbReference>
<feature type="region of interest" description="Disordered" evidence="1">
    <location>
        <begin position="1"/>
        <end position="115"/>
    </location>
</feature>
<evidence type="ECO:0000256" key="1">
    <source>
        <dbReference type="SAM" id="MobiDB-lite"/>
    </source>
</evidence>
<evidence type="ECO:0000313" key="3">
    <source>
        <dbReference type="Proteomes" id="UP001218218"/>
    </source>
</evidence>
<organism evidence="2 3">
    <name type="scientific">Mycena albidolilacea</name>
    <dbReference type="NCBI Taxonomy" id="1033008"/>
    <lineage>
        <taxon>Eukaryota</taxon>
        <taxon>Fungi</taxon>
        <taxon>Dikarya</taxon>
        <taxon>Basidiomycota</taxon>
        <taxon>Agaricomycotina</taxon>
        <taxon>Agaricomycetes</taxon>
        <taxon>Agaricomycetidae</taxon>
        <taxon>Agaricales</taxon>
        <taxon>Marasmiineae</taxon>
        <taxon>Mycenaceae</taxon>
        <taxon>Mycena</taxon>
    </lineage>
</organism>
<gene>
    <name evidence="2" type="ORF">DFH08DRAFT_1085442</name>
</gene>
<keyword evidence="3" id="KW-1185">Reference proteome</keyword>
<reference evidence="2" key="1">
    <citation type="submission" date="2023-03" db="EMBL/GenBank/DDBJ databases">
        <title>Massive genome expansion in bonnet fungi (Mycena s.s.) driven by repeated elements and novel gene families across ecological guilds.</title>
        <authorList>
            <consortium name="Lawrence Berkeley National Laboratory"/>
            <person name="Harder C.B."/>
            <person name="Miyauchi S."/>
            <person name="Viragh M."/>
            <person name="Kuo A."/>
            <person name="Thoen E."/>
            <person name="Andreopoulos B."/>
            <person name="Lu D."/>
            <person name="Skrede I."/>
            <person name="Drula E."/>
            <person name="Henrissat B."/>
            <person name="Morin E."/>
            <person name="Kohler A."/>
            <person name="Barry K."/>
            <person name="LaButti K."/>
            <person name="Morin E."/>
            <person name="Salamov A."/>
            <person name="Lipzen A."/>
            <person name="Mereny Z."/>
            <person name="Hegedus B."/>
            <person name="Baldrian P."/>
            <person name="Stursova M."/>
            <person name="Weitz H."/>
            <person name="Taylor A."/>
            <person name="Grigoriev I.V."/>
            <person name="Nagy L.G."/>
            <person name="Martin F."/>
            <person name="Kauserud H."/>
        </authorList>
    </citation>
    <scope>NUCLEOTIDE SEQUENCE</scope>
    <source>
        <strain evidence="2">CBHHK002</strain>
    </source>
</reference>
<evidence type="ECO:0000313" key="2">
    <source>
        <dbReference type="EMBL" id="KAJ7323202.1"/>
    </source>
</evidence>
<dbReference type="AlphaFoldDB" id="A0AAD6ZHW2"/>
<comment type="caution">
    <text evidence="2">The sequence shown here is derived from an EMBL/GenBank/DDBJ whole genome shotgun (WGS) entry which is preliminary data.</text>
</comment>
<feature type="compositionally biased region" description="Pro residues" evidence="1">
    <location>
        <begin position="64"/>
        <end position="73"/>
    </location>
</feature>
<protein>
    <submittedName>
        <fullName evidence="2">Uncharacterized protein</fullName>
    </submittedName>
</protein>
<feature type="compositionally biased region" description="Polar residues" evidence="1">
    <location>
        <begin position="1"/>
        <end position="24"/>
    </location>
</feature>
<proteinExistence type="predicted"/>
<name>A0AAD6ZHW2_9AGAR</name>
<feature type="compositionally biased region" description="Pro residues" evidence="1">
    <location>
        <begin position="82"/>
        <end position="98"/>
    </location>
</feature>